<dbReference type="FunFam" id="1.10.1200.10:FF:000016">
    <property type="entry name" value="Non-ribosomal peptide synthase"/>
    <property type="match status" value="1"/>
</dbReference>
<dbReference type="PROSITE" id="PS00012">
    <property type="entry name" value="PHOSPHOPANTETHEINE"/>
    <property type="match status" value="1"/>
</dbReference>
<comment type="caution">
    <text evidence="5">The sequence shown here is derived from an EMBL/GenBank/DDBJ whole genome shotgun (WGS) entry which is preliminary data.</text>
</comment>
<dbReference type="Pfam" id="PF00501">
    <property type="entry name" value="AMP-binding"/>
    <property type="match status" value="1"/>
</dbReference>
<dbReference type="InterPro" id="IPR006162">
    <property type="entry name" value="Ppantetheine_attach_site"/>
</dbReference>
<dbReference type="GO" id="GO:0008610">
    <property type="term" value="P:lipid biosynthetic process"/>
    <property type="evidence" value="ECO:0007669"/>
    <property type="project" value="UniProtKB-ARBA"/>
</dbReference>
<dbReference type="Gene3D" id="3.30.559.30">
    <property type="entry name" value="Nonribosomal peptide synthetase, condensation domain"/>
    <property type="match status" value="1"/>
</dbReference>
<dbReference type="Gene3D" id="3.30.300.30">
    <property type="match status" value="1"/>
</dbReference>
<dbReference type="SUPFAM" id="SSF47336">
    <property type="entry name" value="ACP-like"/>
    <property type="match status" value="1"/>
</dbReference>
<dbReference type="InterPro" id="IPR023213">
    <property type="entry name" value="CAT-like_dom_sf"/>
</dbReference>
<dbReference type="Proteomes" id="UP001139157">
    <property type="component" value="Unassembled WGS sequence"/>
</dbReference>
<dbReference type="SMART" id="SM00823">
    <property type="entry name" value="PKS_PP"/>
    <property type="match status" value="1"/>
</dbReference>
<dbReference type="Pfam" id="PF00550">
    <property type="entry name" value="PP-binding"/>
    <property type="match status" value="1"/>
</dbReference>
<dbReference type="Gene3D" id="3.30.559.10">
    <property type="entry name" value="Chloramphenicol acetyltransferase-like domain"/>
    <property type="match status" value="1"/>
</dbReference>
<dbReference type="InterPro" id="IPR020806">
    <property type="entry name" value="PKS_PP-bd"/>
</dbReference>
<evidence type="ECO:0000256" key="3">
    <source>
        <dbReference type="ARBA" id="ARBA00022553"/>
    </source>
</evidence>
<dbReference type="InterPro" id="IPR009081">
    <property type="entry name" value="PP-bd_ACP"/>
</dbReference>
<dbReference type="InterPro" id="IPR042099">
    <property type="entry name" value="ANL_N_sf"/>
</dbReference>
<dbReference type="Gene3D" id="3.40.50.12780">
    <property type="entry name" value="N-terminal domain of ligase-like"/>
    <property type="match status" value="1"/>
</dbReference>
<protein>
    <submittedName>
        <fullName evidence="5">Condensation domain-containing protein</fullName>
    </submittedName>
</protein>
<evidence type="ECO:0000256" key="1">
    <source>
        <dbReference type="ARBA" id="ARBA00001957"/>
    </source>
</evidence>
<dbReference type="EMBL" id="JAMRXG010000041">
    <property type="protein sequence ID" value="MCM6779088.1"/>
    <property type="molecule type" value="Genomic_DNA"/>
</dbReference>
<evidence type="ECO:0000256" key="2">
    <source>
        <dbReference type="ARBA" id="ARBA00022450"/>
    </source>
</evidence>
<reference evidence="5" key="1">
    <citation type="submission" date="2022-06" db="EMBL/GenBank/DDBJ databases">
        <title>Novel species in genus nocardia.</title>
        <authorList>
            <person name="Li F."/>
        </authorList>
    </citation>
    <scope>NUCLEOTIDE SEQUENCE</scope>
    <source>
        <strain evidence="5">CDC141</strain>
    </source>
</reference>
<gene>
    <name evidence="5" type="ORF">NDR86_37000</name>
</gene>
<dbReference type="AlphaFoldDB" id="A0A9X2EI65"/>
<dbReference type="Gene3D" id="1.10.1200.10">
    <property type="entry name" value="ACP-like"/>
    <property type="match status" value="1"/>
</dbReference>
<dbReference type="GO" id="GO:0043041">
    <property type="term" value="P:amino acid activation for nonribosomal peptide biosynthetic process"/>
    <property type="evidence" value="ECO:0007669"/>
    <property type="project" value="TreeGrafter"/>
</dbReference>
<dbReference type="SUPFAM" id="SSF52777">
    <property type="entry name" value="CoA-dependent acyltransferases"/>
    <property type="match status" value="2"/>
</dbReference>
<dbReference type="GO" id="GO:0044550">
    <property type="term" value="P:secondary metabolite biosynthetic process"/>
    <property type="evidence" value="ECO:0007669"/>
    <property type="project" value="TreeGrafter"/>
</dbReference>
<dbReference type="InterPro" id="IPR001242">
    <property type="entry name" value="Condensation_dom"/>
</dbReference>
<dbReference type="InterPro" id="IPR000873">
    <property type="entry name" value="AMP-dep_synth/lig_dom"/>
</dbReference>
<dbReference type="GO" id="GO:0003824">
    <property type="term" value="F:catalytic activity"/>
    <property type="evidence" value="ECO:0007669"/>
    <property type="project" value="InterPro"/>
</dbReference>
<dbReference type="PANTHER" id="PTHR45527:SF1">
    <property type="entry name" value="FATTY ACID SYNTHASE"/>
    <property type="match status" value="1"/>
</dbReference>
<keyword evidence="2" id="KW-0596">Phosphopantetheine</keyword>
<dbReference type="Pfam" id="PF00668">
    <property type="entry name" value="Condensation"/>
    <property type="match status" value="1"/>
</dbReference>
<sequence length="853" mass="89564">ALRAEVGEFLTGYMVPDAIVVLDVLPLTPNGKLDRKALPAPEFGGTAAYRAPGTPIEQAVADVFADLLGAAEVGLDDDFFALGGNSLLATRVVARINEALDAGLAVRELFEASSVGALAARVVPGAAGVVRPKLGPAARTGRVPLSLAQQRMWVINQLDPESPSYNIPLAIRLSGALDVDALRRAVADVVERHEVLRTRYPASGPGGLPYQEILPVAEALADGLPVESTADPIGRVTELMATGFDVTVAPPLRLRLIGLTESEHVLVLVVHHIAGDGASMAPLARDLVTAYLARSEGGEPGWSPLEVQYADFAIWQRSVIGSDDDENSVAARQLAYWRKQLAGLSTSPVLPVDHPRPAVPSMRGGSVGFLVPAGVHEGLLRVAREHNSSLFMVVHAALAVLLARQSGSADIAIGTPIAGRGERALDDLVGMFVNTLALRTGVSTAETFDDLVERVRETDLSAFANADIPFERVAEVVAPGRSGAQNLFQVVLSFQNTEQPTLELPGLTITGLDTDAVAAKFDLQVTVEPRHTDDGTPGELVTVLTYAVDLFEDSTVRALARRFERILAAVAADPQLPVGSIDLLDEQERVAQPKPAESVEVVSTIGTALPQALAAAVDDDPDGPAISFGEEAISYHELDARSSRLARVLIGRGCGPGVGVAVRLDRGVEAAVATWAVLKAGAAVVPVADGQALPTALEFKVGLVDSVPTELGGVDWLVLDDPAVVAEVAQESARPVTYANRTRALRGVDPAFATAGVVVSYDGLAVVVDRVRKRAELSFESRTFRQGRADSVAGVLEVVVAGAAGASLVLPAEVSSEGLADEWVTHLFTDVEGLSGLDPEPLEDLRAVILEQG</sequence>
<dbReference type="PANTHER" id="PTHR45527">
    <property type="entry name" value="NONRIBOSOMAL PEPTIDE SYNTHETASE"/>
    <property type="match status" value="1"/>
</dbReference>
<evidence type="ECO:0000313" key="6">
    <source>
        <dbReference type="Proteomes" id="UP001139157"/>
    </source>
</evidence>
<dbReference type="GO" id="GO:0005829">
    <property type="term" value="C:cytosol"/>
    <property type="evidence" value="ECO:0007669"/>
    <property type="project" value="TreeGrafter"/>
</dbReference>
<organism evidence="5 6">
    <name type="scientific">Nocardia pulmonis</name>
    <dbReference type="NCBI Taxonomy" id="2951408"/>
    <lineage>
        <taxon>Bacteria</taxon>
        <taxon>Bacillati</taxon>
        <taxon>Actinomycetota</taxon>
        <taxon>Actinomycetes</taxon>
        <taxon>Mycobacteriales</taxon>
        <taxon>Nocardiaceae</taxon>
        <taxon>Nocardia</taxon>
    </lineage>
</organism>
<feature type="domain" description="Carrier" evidence="4">
    <location>
        <begin position="51"/>
        <end position="126"/>
    </location>
</feature>
<dbReference type="InterPro" id="IPR036736">
    <property type="entry name" value="ACP-like_sf"/>
</dbReference>
<feature type="non-terminal residue" evidence="5">
    <location>
        <position position="853"/>
    </location>
</feature>
<name>A0A9X2EI65_9NOCA</name>
<dbReference type="GO" id="GO:0072330">
    <property type="term" value="P:monocarboxylic acid biosynthetic process"/>
    <property type="evidence" value="ECO:0007669"/>
    <property type="project" value="UniProtKB-ARBA"/>
</dbReference>
<dbReference type="GO" id="GO:0031177">
    <property type="term" value="F:phosphopantetheine binding"/>
    <property type="evidence" value="ECO:0007669"/>
    <property type="project" value="InterPro"/>
</dbReference>
<dbReference type="RefSeq" id="WP_251919004.1">
    <property type="nucleotide sequence ID" value="NZ_JAMRXG010000041.1"/>
</dbReference>
<feature type="non-terminal residue" evidence="5">
    <location>
        <position position="1"/>
    </location>
</feature>
<proteinExistence type="predicted"/>
<evidence type="ECO:0000259" key="4">
    <source>
        <dbReference type="PROSITE" id="PS50075"/>
    </source>
</evidence>
<keyword evidence="6" id="KW-1185">Reference proteome</keyword>
<accession>A0A9X2EI65</accession>
<dbReference type="PROSITE" id="PS50075">
    <property type="entry name" value="CARRIER"/>
    <property type="match status" value="1"/>
</dbReference>
<comment type="cofactor">
    <cofactor evidence="1">
        <name>pantetheine 4'-phosphate</name>
        <dbReference type="ChEBI" id="CHEBI:47942"/>
    </cofactor>
</comment>
<dbReference type="InterPro" id="IPR045851">
    <property type="entry name" value="AMP-bd_C_sf"/>
</dbReference>
<keyword evidence="3" id="KW-0597">Phosphoprotein</keyword>
<dbReference type="SUPFAM" id="SSF56801">
    <property type="entry name" value="Acetyl-CoA synthetase-like"/>
    <property type="match status" value="2"/>
</dbReference>
<evidence type="ECO:0000313" key="5">
    <source>
        <dbReference type="EMBL" id="MCM6779088.1"/>
    </source>
</evidence>
<dbReference type="CDD" id="cd19540">
    <property type="entry name" value="LCL_NRPS-like"/>
    <property type="match status" value="1"/>
</dbReference>